<feature type="transmembrane region" description="Helical" evidence="1">
    <location>
        <begin position="88"/>
        <end position="107"/>
    </location>
</feature>
<keyword evidence="1" id="KW-0472">Membrane</keyword>
<name>A0A0P8CGU2_9EURY</name>
<accession>A0A0P8CGU2</accession>
<evidence type="ECO:0000259" key="2">
    <source>
        <dbReference type="Pfam" id="PF18902"/>
    </source>
</evidence>
<evidence type="ECO:0000313" key="3">
    <source>
        <dbReference type="EMBL" id="KPQ41911.1"/>
    </source>
</evidence>
<evidence type="ECO:0000256" key="1">
    <source>
        <dbReference type="SAM" id="Phobius"/>
    </source>
</evidence>
<keyword evidence="1" id="KW-1133">Transmembrane helix</keyword>
<protein>
    <recommendedName>
        <fullName evidence="2">DUF5658 domain-containing protein</fullName>
    </recommendedName>
</protein>
<feature type="transmembrane region" description="Helical" evidence="1">
    <location>
        <begin position="119"/>
        <end position="138"/>
    </location>
</feature>
<feature type="transmembrane region" description="Helical" evidence="1">
    <location>
        <begin position="45"/>
        <end position="72"/>
    </location>
</feature>
<dbReference type="Pfam" id="PF18902">
    <property type="entry name" value="DUF5658"/>
    <property type="match status" value="1"/>
</dbReference>
<dbReference type="InterPro" id="IPR043717">
    <property type="entry name" value="DUF5658"/>
</dbReference>
<dbReference type="Proteomes" id="UP000050360">
    <property type="component" value="Unassembled WGS sequence"/>
</dbReference>
<gene>
    <name evidence="3" type="ORF">MPEBLZ_03526</name>
</gene>
<evidence type="ECO:0000313" key="4">
    <source>
        <dbReference type="Proteomes" id="UP000050360"/>
    </source>
</evidence>
<keyword evidence="1" id="KW-0812">Transmembrane</keyword>
<organism evidence="3 4">
    <name type="scientific">Candidatus Methanoperedens nitratireducens</name>
    <dbReference type="NCBI Taxonomy" id="1392998"/>
    <lineage>
        <taxon>Archaea</taxon>
        <taxon>Methanobacteriati</taxon>
        <taxon>Methanobacteriota</taxon>
        <taxon>Stenosarchaea group</taxon>
        <taxon>Methanomicrobia</taxon>
        <taxon>Methanosarcinales</taxon>
        <taxon>ANME-2 cluster</taxon>
        <taxon>Candidatus Methanoperedentaceae</taxon>
        <taxon>Candidatus Methanoperedens</taxon>
    </lineage>
</organism>
<sequence length="140" mass="16714">MFRIGVYEMTYAKDHVNNLENQEVKSEVKYNFLYRFKSLIGGNSGYIRFIILFGILFTILQISDLTITYFALQNPQNKELNPLYNQEWFVPFKLTIVFLIMSVMHRIPVQNRRMAKGAMLGMIYMYLFINFNNLYFLFNS</sequence>
<reference evidence="3 4" key="1">
    <citation type="submission" date="2015-09" db="EMBL/GenBank/DDBJ databases">
        <title>A metagenomics-based metabolic model of nitrate-dependent anaerobic oxidation of methane by Methanoperedens-like archaea.</title>
        <authorList>
            <person name="Arshad A."/>
            <person name="Speth D.R."/>
            <person name="De Graaf R.M."/>
            <person name="Op Den Camp H.J."/>
            <person name="Jetten M.S."/>
            <person name="Welte C.U."/>
        </authorList>
    </citation>
    <scope>NUCLEOTIDE SEQUENCE [LARGE SCALE GENOMIC DNA]</scope>
</reference>
<dbReference type="AlphaFoldDB" id="A0A0P8CGU2"/>
<proteinExistence type="predicted"/>
<dbReference type="EMBL" id="LKCM01000283">
    <property type="protein sequence ID" value="KPQ41911.1"/>
    <property type="molecule type" value="Genomic_DNA"/>
</dbReference>
<feature type="domain" description="DUF5658" evidence="2">
    <location>
        <begin position="55"/>
        <end position="138"/>
    </location>
</feature>
<comment type="caution">
    <text evidence="3">The sequence shown here is derived from an EMBL/GenBank/DDBJ whole genome shotgun (WGS) entry which is preliminary data.</text>
</comment>